<organism evidence="6 7">
    <name type="scientific">Petromyces alliaceus</name>
    <name type="common">Aspergillus alliaceus</name>
    <dbReference type="NCBI Taxonomy" id="209559"/>
    <lineage>
        <taxon>Eukaryota</taxon>
        <taxon>Fungi</taxon>
        <taxon>Dikarya</taxon>
        <taxon>Ascomycota</taxon>
        <taxon>Pezizomycotina</taxon>
        <taxon>Eurotiomycetes</taxon>
        <taxon>Eurotiomycetidae</taxon>
        <taxon>Eurotiales</taxon>
        <taxon>Aspergillaceae</taxon>
        <taxon>Aspergillus</taxon>
        <taxon>Aspergillus subgen. Circumdati</taxon>
    </lineage>
</organism>
<evidence type="ECO:0000256" key="1">
    <source>
        <dbReference type="ARBA" id="ARBA00004141"/>
    </source>
</evidence>
<dbReference type="Proteomes" id="UP000541154">
    <property type="component" value="Unassembled WGS sequence"/>
</dbReference>
<sequence length="180" mass="19189">MAAMLPLGFGIGAPEGGTFIAHLHWVFGSTAILCALFTIAVYWGGSNPSSILRSDARNGIIGDIAFPGIRGIQRCLDVLRSPLFLTIQDKAPIVTALYVIHIAMSRTIATIVVAKTLHVFPGYYILTSSMIAFALGPAFFLPQTSNAIYWALSFPGIILVVFVPDISFAAASIFVPSKTA</sequence>
<comment type="subcellular location">
    <subcellularLocation>
        <location evidence="1">Membrane</location>
        <topology evidence="1">Multi-pass membrane protein</topology>
    </subcellularLocation>
</comment>
<evidence type="ECO:0000256" key="4">
    <source>
        <dbReference type="ARBA" id="ARBA00023136"/>
    </source>
</evidence>
<dbReference type="GO" id="GO:0016020">
    <property type="term" value="C:membrane"/>
    <property type="evidence" value="ECO:0007669"/>
    <property type="project" value="UniProtKB-SubCell"/>
</dbReference>
<feature type="transmembrane region" description="Helical" evidence="5">
    <location>
        <begin position="147"/>
        <end position="175"/>
    </location>
</feature>
<protein>
    <submittedName>
        <fullName evidence="6">Uncharacterized protein</fullName>
    </submittedName>
</protein>
<feature type="transmembrane region" description="Helical" evidence="5">
    <location>
        <begin position="20"/>
        <end position="43"/>
    </location>
</feature>
<gene>
    <name evidence="6" type="ORF">ETB97_001142</name>
</gene>
<accession>A0A8H6AE03</accession>
<name>A0A8H6AE03_PETAA</name>
<keyword evidence="4 5" id="KW-0472">Membrane</keyword>
<reference evidence="6 7" key="1">
    <citation type="submission" date="2019-04" db="EMBL/GenBank/DDBJ databases">
        <title>Aspergillus burnettii sp. nov., novel species from soil in southeast Queensland.</title>
        <authorList>
            <person name="Gilchrist C.L.M."/>
            <person name="Pitt J.I."/>
            <person name="Lange L."/>
            <person name="Lacey H.J."/>
            <person name="Vuong D."/>
            <person name="Midgley D.J."/>
            <person name="Greenfield P."/>
            <person name="Bradbury M."/>
            <person name="Lacey E."/>
            <person name="Busk P.K."/>
            <person name="Pilgaard B."/>
            <person name="Chooi Y.H."/>
            <person name="Piggott A.M."/>
        </authorList>
    </citation>
    <scope>NUCLEOTIDE SEQUENCE [LARGE SCALE GENOMIC DNA]</scope>
    <source>
        <strain evidence="6 7">FRR 5400</strain>
    </source>
</reference>
<keyword evidence="7" id="KW-1185">Reference proteome</keyword>
<evidence type="ECO:0000256" key="3">
    <source>
        <dbReference type="ARBA" id="ARBA00022989"/>
    </source>
</evidence>
<dbReference type="PANTHER" id="PTHR42718:SF41">
    <property type="entry name" value="MFS TRANSPORTER OF UNKOWN SPECIFICITY (AFU_ORTHOLOGUE AFUA_5G09940)-RELATED"/>
    <property type="match status" value="1"/>
</dbReference>
<keyword evidence="3 5" id="KW-1133">Transmembrane helix</keyword>
<evidence type="ECO:0000313" key="7">
    <source>
        <dbReference type="Proteomes" id="UP000541154"/>
    </source>
</evidence>
<evidence type="ECO:0000256" key="2">
    <source>
        <dbReference type="ARBA" id="ARBA00022692"/>
    </source>
</evidence>
<proteinExistence type="predicted"/>
<dbReference type="EMBL" id="SPNV01000012">
    <property type="protein sequence ID" value="KAF5866064.1"/>
    <property type="molecule type" value="Genomic_DNA"/>
</dbReference>
<comment type="caution">
    <text evidence="6">The sequence shown here is derived from an EMBL/GenBank/DDBJ whole genome shotgun (WGS) entry which is preliminary data.</text>
</comment>
<feature type="transmembrane region" description="Helical" evidence="5">
    <location>
        <begin position="123"/>
        <end position="141"/>
    </location>
</feature>
<keyword evidence="2 5" id="KW-0812">Transmembrane</keyword>
<evidence type="ECO:0000256" key="5">
    <source>
        <dbReference type="SAM" id="Phobius"/>
    </source>
</evidence>
<evidence type="ECO:0000313" key="6">
    <source>
        <dbReference type="EMBL" id="KAF5866064.1"/>
    </source>
</evidence>
<dbReference type="AlphaFoldDB" id="A0A8H6AE03"/>
<dbReference type="PANTHER" id="PTHR42718">
    <property type="entry name" value="MAJOR FACILITATOR SUPERFAMILY MULTIDRUG TRANSPORTER MFSC"/>
    <property type="match status" value="1"/>
</dbReference>